<protein>
    <submittedName>
        <fullName evidence="8">GtrA family protein</fullName>
    </submittedName>
</protein>
<dbReference type="Pfam" id="PF04138">
    <property type="entry name" value="GtrA_DPMS_TM"/>
    <property type="match status" value="1"/>
</dbReference>
<feature type="domain" description="GtrA/DPMS transmembrane" evidence="7">
    <location>
        <begin position="13"/>
        <end position="127"/>
    </location>
</feature>
<reference evidence="8 9" key="1">
    <citation type="submission" date="2019-10" db="EMBL/GenBank/DDBJ databases">
        <title>Comparative genomics of sulfur disproportionating microorganisms.</title>
        <authorList>
            <person name="Ward L.M."/>
            <person name="Bertran E."/>
            <person name="Johnston D."/>
        </authorList>
    </citation>
    <scope>NUCLEOTIDE SEQUENCE [LARGE SCALE GENOMIC DNA]</scope>
    <source>
        <strain evidence="8 9">DSM 14055</strain>
    </source>
</reference>
<evidence type="ECO:0000256" key="5">
    <source>
        <dbReference type="ARBA" id="ARBA00023136"/>
    </source>
</evidence>
<proteinExistence type="inferred from homology"/>
<dbReference type="GO" id="GO:0005886">
    <property type="term" value="C:plasma membrane"/>
    <property type="evidence" value="ECO:0007669"/>
    <property type="project" value="TreeGrafter"/>
</dbReference>
<comment type="similarity">
    <text evidence="2">Belongs to the GtrA family.</text>
</comment>
<feature type="transmembrane region" description="Helical" evidence="6">
    <location>
        <begin position="77"/>
        <end position="96"/>
    </location>
</feature>
<evidence type="ECO:0000313" key="9">
    <source>
        <dbReference type="Proteomes" id="UP000441717"/>
    </source>
</evidence>
<keyword evidence="9" id="KW-1185">Reference proteome</keyword>
<name>A0A6N7ITA7_9FIRM</name>
<keyword evidence="5 6" id="KW-0472">Membrane</keyword>
<sequence>MCKNKHKALQFLRFCTVGLGNTVVDFTAFFLLTLGGVPYLLAQILSYSSGVANSFFLNRKWTFRVARKASIPEVVKFIIVNGLSLLISSGLLFILHDVTHLQLWLSKFAATGCGIVVNFTGSRFWVFTENPGKGGENQVTDALKEVCHDHSILALPFAGRGYHD</sequence>
<dbReference type="InterPro" id="IPR007267">
    <property type="entry name" value="GtrA_DPMS_TM"/>
</dbReference>
<evidence type="ECO:0000256" key="1">
    <source>
        <dbReference type="ARBA" id="ARBA00004141"/>
    </source>
</evidence>
<feature type="transmembrane region" description="Helical" evidence="6">
    <location>
        <begin position="38"/>
        <end position="57"/>
    </location>
</feature>
<evidence type="ECO:0000256" key="4">
    <source>
        <dbReference type="ARBA" id="ARBA00022989"/>
    </source>
</evidence>
<dbReference type="InterPro" id="IPR051401">
    <property type="entry name" value="GtrA_CellWall_Glycosyl"/>
</dbReference>
<evidence type="ECO:0000259" key="7">
    <source>
        <dbReference type="Pfam" id="PF04138"/>
    </source>
</evidence>
<dbReference type="PANTHER" id="PTHR38459">
    <property type="entry name" value="PROPHAGE BACTOPRENOL-LINKED GLUCOSE TRANSLOCASE HOMOLOG"/>
    <property type="match status" value="1"/>
</dbReference>
<keyword evidence="4 6" id="KW-1133">Transmembrane helix</keyword>
<dbReference type="Proteomes" id="UP000441717">
    <property type="component" value="Unassembled WGS sequence"/>
</dbReference>
<evidence type="ECO:0000256" key="2">
    <source>
        <dbReference type="ARBA" id="ARBA00009399"/>
    </source>
</evidence>
<comment type="subcellular location">
    <subcellularLocation>
        <location evidence="1">Membrane</location>
        <topology evidence="1">Multi-pass membrane protein</topology>
    </subcellularLocation>
</comment>
<evidence type="ECO:0000256" key="6">
    <source>
        <dbReference type="SAM" id="Phobius"/>
    </source>
</evidence>
<gene>
    <name evidence="8" type="ORF">GFC01_10575</name>
</gene>
<dbReference type="PANTHER" id="PTHR38459:SF1">
    <property type="entry name" value="PROPHAGE BACTOPRENOL-LINKED GLUCOSE TRANSLOCASE HOMOLOG"/>
    <property type="match status" value="1"/>
</dbReference>
<organism evidence="8 9">
    <name type="scientific">Desulfofundulus thermobenzoicus</name>
    <dbReference type="NCBI Taxonomy" id="29376"/>
    <lineage>
        <taxon>Bacteria</taxon>
        <taxon>Bacillati</taxon>
        <taxon>Bacillota</taxon>
        <taxon>Clostridia</taxon>
        <taxon>Eubacteriales</taxon>
        <taxon>Peptococcaceae</taxon>
        <taxon>Desulfofundulus</taxon>
    </lineage>
</organism>
<evidence type="ECO:0000313" key="8">
    <source>
        <dbReference type="EMBL" id="MQL52697.1"/>
    </source>
</evidence>
<dbReference type="EMBL" id="WHYR01000027">
    <property type="protein sequence ID" value="MQL52697.1"/>
    <property type="molecule type" value="Genomic_DNA"/>
</dbReference>
<accession>A0A6N7ITA7</accession>
<keyword evidence="3 6" id="KW-0812">Transmembrane</keyword>
<comment type="caution">
    <text evidence="8">The sequence shown here is derived from an EMBL/GenBank/DDBJ whole genome shotgun (WGS) entry which is preliminary data.</text>
</comment>
<dbReference type="RefSeq" id="WP_207707615.1">
    <property type="nucleotide sequence ID" value="NZ_WHYR01000027.1"/>
</dbReference>
<evidence type="ECO:0000256" key="3">
    <source>
        <dbReference type="ARBA" id="ARBA00022692"/>
    </source>
</evidence>
<dbReference type="AlphaFoldDB" id="A0A6N7ITA7"/>
<feature type="transmembrane region" description="Helical" evidence="6">
    <location>
        <begin position="12"/>
        <end position="32"/>
    </location>
</feature>
<dbReference type="GO" id="GO:0000271">
    <property type="term" value="P:polysaccharide biosynthetic process"/>
    <property type="evidence" value="ECO:0007669"/>
    <property type="project" value="InterPro"/>
</dbReference>